<accession>A0A139HXN7</accession>
<evidence type="ECO:0000313" key="1">
    <source>
        <dbReference type="EMBL" id="KXT07139.1"/>
    </source>
</evidence>
<dbReference type="AlphaFoldDB" id="A0A139HXN7"/>
<name>A0A139HXN7_9PEZI</name>
<gene>
    <name evidence="1" type="ORF">AC578_2372</name>
</gene>
<dbReference type="Proteomes" id="UP000070133">
    <property type="component" value="Unassembled WGS sequence"/>
</dbReference>
<comment type="caution">
    <text evidence="1">The sequence shown here is derived from an EMBL/GenBank/DDBJ whole genome shotgun (WGS) entry which is preliminary data.</text>
</comment>
<proteinExistence type="predicted"/>
<sequence>MNGIEDRIFFGIELPSFETNHDRRIVTVTFKDGKKVEGRLLYGVTIFQIPTLLTPEPLVSTAKTPLASYVVREFPAKGLIWMAVVSDQAPMLQSCLIGNASVILLLEPISWTEESRSQLSLPPDYLYWALIGREERFRIEKLTTPAELAWTFSQ</sequence>
<dbReference type="STRING" id="321146.A0A139HXN7"/>
<keyword evidence="2" id="KW-1185">Reference proteome</keyword>
<protein>
    <submittedName>
        <fullName evidence="1">Uncharacterized protein</fullName>
    </submittedName>
</protein>
<evidence type="ECO:0000313" key="2">
    <source>
        <dbReference type="Proteomes" id="UP000070133"/>
    </source>
</evidence>
<reference evidence="1 2" key="1">
    <citation type="submission" date="2015-07" db="EMBL/GenBank/DDBJ databases">
        <title>Comparative genomics of the Sigatoka disease complex on banana suggests a link between parallel evolutionary changes in Pseudocercospora fijiensis and Pseudocercospora eumusae and increased virulence on the banana host.</title>
        <authorList>
            <person name="Chang T.-C."/>
            <person name="Salvucci A."/>
            <person name="Crous P.W."/>
            <person name="Stergiopoulos I."/>
        </authorList>
    </citation>
    <scope>NUCLEOTIDE SEQUENCE [LARGE SCALE GENOMIC DNA]</scope>
    <source>
        <strain evidence="1 2">CBS 114824</strain>
    </source>
</reference>
<dbReference type="EMBL" id="LFZN01000003">
    <property type="protein sequence ID" value="KXT07139.1"/>
    <property type="molecule type" value="Genomic_DNA"/>
</dbReference>
<dbReference type="OrthoDB" id="47494at2759"/>
<organism evidence="1 2">
    <name type="scientific">Pseudocercospora eumusae</name>
    <dbReference type="NCBI Taxonomy" id="321146"/>
    <lineage>
        <taxon>Eukaryota</taxon>
        <taxon>Fungi</taxon>
        <taxon>Dikarya</taxon>
        <taxon>Ascomycota</taxon>
        <taxon>Pezizomycotina</taxon>
        <taxon>Dothideomycetes</taxon>
        <taxon>Dothideomycetidae</taxon>
        <taxon>Mycosphaerellales</taxon>
        <taxon>Mycosphaerellaceae</taxon>
        <taxon>Pseudocercospora</taxon>
    </lineage>
</organism>